<dbReference type="InterPro" id="IPR028994">
    <property type="entry name" value="Integrin_alpha_N"/>
</dbReference>
<feature type="compositionally biased region" description="Low complexity" evidence="2">
    <location>
        <begin position="52"/>
        <end position="62"/>
    </location>
</feature>
<evidence type="ECO:0000259" key="4">
    <source>
        <dbReference type="Pfam" id="PF14252"/>
    </source>
</evidence>
<dbReference type="Gene3D" id="2.40.128.340">
    <property type="match status" value="2"/>
</dbReference>
<dbReference type="RefSeq" id="WP_116889178.1">
    <property type="nucleotide sequence ID" value="NZ_CP031641.1"/>
</dbReference>
<dbReference type="Pfam" id="PF14252">
    <property type="entry name" value="DUF4347"/>
    <property type="match status" value="1"/>
</dbReference>
<proteinExistence type="predicted"/>
<evidence type="ECO:0000256" key="2">
    <source>
        <dbReference type="SAM" id="MobiDB-lite"/>
    </source>
</evidence>
<evidence type="ECO:0000313" key="5">
    <source>
        <dbReference type="EMBL" id="AXO89858.1"/>
    </source>
</evidence>
<feature type="region of interest" description="Disordered" evidence="2">
    <location>
        <begin position="52"/>
        <end position="81"/>
    </location>
</feature>
<dbReference type="PANTHER" id="PTHR44103:SF1">
    <property type="entry name" value="PROPROTEIN CONVERTASE P"/>
    <property type="match status" value="1"/>
</dbReference>
<dbReference type="Gene3D" id="2.60.40.1220">
    <property type="match status" value="1"/>
</dbReference>
<organism evidence="5 6">
    <name type="scientific">Pseudomonas parafulva</name>
    <dbReference type="NCBI Taxonomy" id="157782"/>
    <lineage>
        <taxon>Bacteria</taxon>
        <taxon>Pseudomonadati</taxon>
        <taxon>Pseudomonadota</taxon>
        <taxon>Gammaproteobacteria</taxon>
        <taxon>Pseudomonadales</taxon>
        <taxon>Pseudomonadaceae</taxon>
        <taxon>Pseudomonas</taxon>
    </lineage>
</organism>
<feature type="compositionally biased region" description="Low complexity" evidence="2">
    <location>
        <begin position="12"/>
        <end position="22"/>
    </location>
</feature>
<feature type="domain" description="SbsA Ig-like" evidence="3">
    <location>
        <begin position="577"/>
        <end position="683"/>
    </location>
</feature>
<keyword evidence="6" id="KW-1185">Reference proteome</keyword>
<protein>
    <submittedName>
        <fullName evidence="5">DUF4347 domain-containing protein</fullName>
    </submittedName>
</protein>
<dbReference type="EMBL" id="CP031641">
    <property type="protein sequence ID" value="AXO89858.1"/>
    <property type="molecule type" value="Genomic_DNA"/>
</dbReference>
<keyword evidence="1" id="KW-0732">Signal</keyword>
<dbReference type="Pfam" id="PF13517">
    <property type="entry name" value="FG-GAP_3"/>
    <property type="match status" value="2"/>
</dbReference>
<feature type="compositionally biased region" description="Polar residues" evidence="2">
    <location>
        <begin position="63"/>
        <end position="81"/>
    </location>
</feature>
<dbReference type="InterPro" id="IPR032812">
    <property type="entry name" value="SbsA_Ig"/>
</dbReference>
<feature type="region of interest" description="Disordered" evidence="2">
    <location>
        <begin position="1"/>
        <end position="22"/>
    </location>
</feature>
<reference evidence="5 6" key="1">
    <citation type="submission" date="2018-08" db="EMBL/GenBank/DDBJ databases">
        <authorList>
            <person name="Lee Y."/>
            <person name="Kakembo D."/>
        </authorList>
    </citation>
    <scope>NUCLEOTIDE SEQUENCE [LARGE SCALE GENOMIC DNA]</scope>
    <source>
        <strain evidence="5 6">JBCS1880</strain>
    </source>
</reference>
<evidence type="ECO:0000256" key="1">
    <source>
        <dbReference type="ARBA" id="ARBA00022729"/>
    </source>
</evidence>
<dbReference type="InterPro" id="IPR025592">
    <property type="entry name" value="DUF4347"/>
</dbReference>
<dbReference type="InterPro" id="IPR014755">
    <property type="entry name" value="Cu-Rt/internalin_Ig-like"/>
</dbReference>
<dbReference type="PANTHER" id="PTHR44103">
    <property type="entry name" value="PROPROTEIN CONVERTASE P"/>
    <property type="match status" value="1"/>
</dbReference>
<dbReference type="Proteomes" id="UP000258127">
    <property type="component" value="Chromosome"/>
</dbReference>
<dbReference type="Pfam" id="PF13205">
    <property type="entry name" value="Big_5"/>
    <property type="match status" value="1"/>
</dbReference>
<feature type="domain" description="DUF4347" evidence="4">
    <location>
        <begin position="86"/>
        <end position="234"/>
    </location>
</feature>
<evidence type="ECO:0000313" key="6">
    <source>
        <dbReference type="Proteomes" id="UP000258127"/>
    </source>
</evidence>
<dbReference type="InterPro" id="IPR013517">
    <property type="entry name" value="FG-GAP"/>
</dbReference>
<accession>A0AAI8KDY2</accession>
<dbReference type="SUPFAM" id="SSF69318">
    <property type="entry name" value="Integrin alpha N-terminal domain"/>
    <property type="match status" value="2"/>
</dbReference>
<evidence type="ECO:0000259" key="3">
    <source>
        <dbReference type="Pfam" id="PF13205"/>
    </source>
</evidence>
<gene>
    <name evidence="5" type="ORF">DZC75_18285</name>
</gene>
<name>A0AAI8KDY2_9PSED</name>
<sequence length="3034" mass="308068">MKFIERFSRKSAQQPQPVDPAQAPLLMALEPRIMFDASVGVVAQDAAAQTTADAAKDSTSSTETSQAPAASGETASQQQGTQRHEVVFVDGQVSNVGQLLEGLPATVEVVILDPDKDGLQQMADYLKGRENLDAIHLLSHGADGTVQLGNVWLASNNLAEHRAALESIGAALKADGDLMIYGCDVGQGDKGQAFIDQLGAITGADVAASADDTGSAALGGNWTLERSSGAIETAALNVSGYDSLMVSSYSGGTVASAPVLGASGNLMKYVVGDFNGDGRADILYQASGANGLWYYAESNANGTFTTYDQSNSMFNGLALGDASTGGINFHAADFNGDGRIDLLAAPLSGPTMKLYLNNGSGFTSQDVTGPAFGVRTLVGDYNGDGALDILYQTSGTGSSWAVAMNNGGSTPTFTTLTSADSAWPFGGITLPDFNAYNYKAADVDGDGYTDLLYVAAGAQMKYLRNNHGTFVDMTSSAGLPTVAVTRAIVADFDGDGDADILYQTGNNGSLFRYVRNDNGTFVDVDQSSSPFANVVLPDISAQQFRVGDFDGDGDLDLISTSATANSTKIFYQSGGLPKLVSSTPADDSLTVSPNANITLTFDQSVTKGTGNIYIVRTSDNQVIQTIDVTTASVTGSGTTWTIDPPADMVAGVAYAVRIDNKTFANANGQVYKGIRDNTSLNFTVAAVAAPVIGNLNGDSVSYVEDSAYVLLDSGGNATVSDADSVNFSGGKMTVQITAGGTAAQDVLFIRDEVAGANKIILSGASIMYNGLVIGTFTGGSNGNPLVITFTSNANPTTVGALVHNLAYRNSNTTEPSTTARSVSISMDDGAGGNSAVSVVTLGVLPVNDTPVVNASATNPTYTENTSAVQLFSGATINTVESGQKVSQMTFTVSTLYNGAAEKLVIDGSDITLVNGTSVVTSNNGTVVTVSVTSGTASVTLSSGAGLDVATAQTILNSMAYRNDSESPNTANRVVTLNTVSDDGGSANGGLPTAAIGISSTVTVVGINDAPVLAGGPYSLPSINEDTTSSGMRISTLLTNYTLVDPDVGALRGIAVITKSGNGLWQYSTNNANWTDFGAVSSTSALLLGSTTYVRYVPDGANGETASLTFRAWDQTIGSASVNGIRGTADTSSNGGTTAFSTATALANQPVTSVNDAPVMTGVLPILTGITDTSINNAGNSVSSLIGGITDVDTGAVKGIAITGLTGTYGKWQYSLDNGSSWSDVGGVSTATALILNVNNRVRFVPDGIHGETATLIYKAWDQTGGTAGLEGTKRDTSISGGTSAYSTGTDTASVVVTAINDAPVVTVSSGAASWTEGNNVASTPVAVDSGLSLVDADGPNPTSATVRMLTYYSAQDTLSFVNDGLTMGNIIGTWTVGNGTLTLTSAGNQATVGQFEAALRAITYNNASNSPNTTTRTVQFIVTDGSNAASNAVTRDVTITAVNDSPTISAVASLPITEDTPTALGQISFSDVDSTLGVVTFSVGSGTLNAIGTGGVTVGGTATALTLSGTLANINNFIAANRLLYTPATNASGDVTLTINVNTTSVSDATTTVTLQVAAVNDAPVITAPASITVTEDVASVISGFSFTDVDAGINTVTATFSVPSGTLSATTGLGVTVTGADTGVLTLSGSLVDINFFVAANGLTFKTAQDATASVTLTVTLNDRGFSGSGGEKTDTKTVTLNVTAVNDAPVNNVPGAQTVSQNIALGFNTANGNAISVTDVDAGNGLMTVTLTATNGTLSLGSLSGITMLLGTGSNDASMIFEGNRANINAALQTLSFKSGSTFLGAASLTIETNDNGNSGSGGAKTDVDTISINVIPVNPKVTHVWAQGLDRSVKLGDEVLINMAWDQLVNVDLSNGSPTLLLETGLLDREAVYVSGSGSNTLVFKYTVQAGDASADLDFQSTAALRMNGALISNTTSDLALLTLPTAGGADSLGGRSNIVVDGVVPVVANVQAPTDGTYIIGQNLDFTVNFSENVVVDSTGGVPRIAVTLDTGGTAYAEYVSGSGGSALVFRLTVASGQLDSNGVTLGSAVQLNGGAIRDSAGNDTVATLNAVASTANVNVDGVVPTVVSVSTPLEGSYKAGDVLSFTVNASEALQTGALPPRLVLDVGGVTRYATYVSGSGSAGLVFQYIVQAGDNDSDGIAVNSLDLRGEPLTDLAGNPIDPTLGSGNLPAVRVDTTVPTASTIVRDGTSPTNSSSASFTVTFSEDVSGVDVNAFTLALAGSAGGNIASVTRVDGRTYTVLVDNLAGTGTVQLNLNATGTGIVDAAGNALSAGLNGASYSIDRVAPSVTGVDVPNGGTYVAGQNLDFTVHLDEAVQLDTRGGSPRLEVTLANGEKAYATYLSGAGSNALVLRMTVATGQLDSDGIQLGTAVQLNGATLRDALGNDANLALINVGDTSQINVDAVAPVVSEVTLPPSGAYHTGDVLSFTVNASETINVDTRTGTPRLALNIGGVTRYATYVSGSSSSALVFQYTIQAGNNAAAGIGLPGSIDLNGSTLRDAAGNDMNLQLNAPGTASGVVVDTVAPQVSDIVRVDITPTNASSLRYTVTFDESVSGVDSADFTLAVTGTASGRIASVTRIDGRTYQVLVDNLAGAGDVRLDLNASDTGIVDVAGNPISGGLDGSTYLIDRVAPTVTSVTVPARGTYTAGQTLDFTLNTDEAVLVDSGDGNPRLAITLDNGRVVYADYLSGSGSTALTFRLTVTSGMAGNSSFAVASSIDTNGGTLRDARGNDANTGLNNVGSTRGILVDARAPRPSSIVVEGPVLPTDRSLNFTLTFDEAVSGVDATDFSVLGTASASGAVQSVQRIDAQTYRIVVADLRGQGTLSLSLNAPKSGIQDSAGNLLVQSLVSAGQTRQTQDVGDPEYRINPPVTSNLPQSSVIQPQVPGLVINQSLSPLAPGSLFEVRTVGGDLRPLGTIFLGQASSAPSFIAQVFGSSDSGLGASDGQGLLGLGGGSTLATLFAREVPGVTEMNVFSGNQWKQSDLNQGLRGVFGVPTFGQQLQRINEADQRQVRELAKALAKPAEIGQRA</sequence>